<dbReference type="PANTHER" id="PTHR30560">
    <property type="entry name" value="TRIGGER FACTOR CHAPERONE AND PEPTIDYL-PROLYL CIS/TRANS ISOMERASE"/>
    <property type="match status" value="1"/>
</dbReference>
<dbReference type="OrthoDB" id="9767721at2"/>
<dbReference type="InterPro" id="IPR027304">
    <property type="entry name" value="Trigger_fact/SurA_dom_sf"/>
</dbReference>
<dbReference type="PIRSF" id="PIRSF003095">
    <property type="entry name" value="Trigger_factor"/>
    <property type="match status" value="1"/>
</dbReference>
<dbReference type="InterPro" id="IPR036611">
    <property type="entry name" value="Trigger_fac_ribosome-bd_sf"/>
</dbReference>
<dbReference type="RefSeq" id="WP_130503204.1">
    <property type="nucleotide sequence ID" value="NZ_SHLI01000001.1"/>
</dbReference>
<dbReference type="Proteomes" id="UP000292298">
    <property type="component" value="Unassembled WGS sequence"/>
</dbReference>
<comment type="similarity">
    <text evidence="2 11 13">Belongs to the FKBP-type PPIase family. Tig subfamily.</text>
</comment>
<dbReference type="InterPro" id="IPR008881">
    <property type="entry name" value="Trigger_fac_ribosome-bd_bac"/>
</dbReference>
<feature type="compositionally biased region" description="Acidic residues" evidence="14">
    <location>
        <begin position="432"/>
        <end position="447"/>
    </location>
</feature>
<keyword evidence="7 11" id="KW-0143">Chaperone</keyword>
<dbReference type="InterPro" id="IPR037041">
    <property type="entry name" value="Trigger_fac_C_sf"/>
</dbReference>
<evidence type="ECO:0000256" key="13">
    <source>
        <dbReference type="RuleBase" id="RU003914"/>
    </source>
</evidence>
<dbReference type="GO" id="GO:0051083">
    <property type="term" value="P:'de novo' cotranslational protein folding"/>
    <property type="evidence" value="ECO:0007669"/>
    <property type="project" value="TreeGrafter"/>
</dbReference>
<evidence type="ECO:0000256" key="6">
    <source>
        <dbReference type="ARBA" id="ARBA00023110"/>
    </source>
</evidence>
<proteinExistence type="inferred from homology"/>
<keyword evidence="9 11" id="KW-0131">Cell cycle</keyword>
<comment type="subcellular location">
    <subcellularLocation>
        <location evidence="11">Cytoplasm</location>
    </subcellularLocation>
    <text evidence="11">About half TF is bound to the ribosome near the polypeptide exit tunnel while the other half is free in the cytoplasm.</text>
</comment>
<dbReference type="Pfam" id="PF05698">
    <property type="entry name" value="Trigger_C"/>
    <property type="match status" value="1"/>
</dbReference>
<dbReference type="InterPro" id="IPR001179">
    <property type="entry name" value="PPIase_FKBP_dom"/>
</dbReference>
<dbReference type="InterPro" id="IPR005215">
    <property type="entry name" value="Trig_fac"/>
</dbReference>
<keyword evidence="17" id="KW-1185">Reference proteome</keyword>
<evidence type="ECO:0000256" key="1">
    <source>
        <dbReference type="ARBA" id="ARBA00000971"/>
    </source>
</evidence>
<comment type="domain">
    <text evidence="11">Consists of 3 domains; the N-terminus binds the ribosome, the middle domain has PPIase activity, while the C-terminus has intrinsic chaperone activity on its own.</text>
</comment>
<dbReference type="PROSITE" id="PS50059">
    <property type="entry name" value="FKBP_PPIASE"/>
    <property type="match status" value="1"/>
</dbReference>
<dbReference type="InterPro" id="IPR046357">
    <property type="entry name" value="PPIase_dom_sf"/>
</dbReference>
<dbReference type="NCBIfam" id="TIGR00115">
    <property type="entry name" value="tig"/>
    <property type="match status" value="1"/>
</dbReference>
<dbReference type="Pfam" id="PF00254">
    <property type="entry name" value="FKBP_C"/>
    <property type="match status" value="1"/>
</dbReference>
<comment type="catalytic activity">
    <reaction evidence="1 11 12">
        <text>[protein]-peptidylproline (omega=180) = [protein]-peptidylproline (omega=0)</text>
        <dbReference type="Rhea" id="RHEA:16237"/>
        <dbReference type="Rhea" id="RHEA-COMP:10747"/>
        <dbReference type="Rhea" id="RHEA-COMP:10748"/>
        <dbReference type="ChEBI" id="CHEBI:83833"/>
        <dbReference type="ChEBI" id="CHEBI:83834"/>
        <dbReference type="EC" id="5.2.1.8"/>
    </reaction>
</comment>
<dbReference type="GO" id="GO:0005737">
    <property type="term" value="C:cytoplasm"/>
    <property type="evidence" value="ECO:0007669"/>
    <property type="project" value="UniProtKB-SubCell"/>
</dbReference>
<dbReference type="FunFam" id="3.10.50.40:FF:000001">
    <property type="entry name" value="Trigger factor"/>
    <property type="match status" value="1"/>
</dbReference>
<dbReference type="SUPFAM" id="SSF54534">
    <property type="entry name" value="FKBP-like"/>
    <property type="match status" value="1"/>
</dbReference>
<dbReference type="PANTHER" id="PTHR30560:SF3">
    <property type="entry name" value="TRIGGER FACTOR-LIKE PROTEIN TIG, CHLOROPLASTIC"/>
    <property type="match status" value="1"/>
</dbReference>
<accession>A0A4Q8D0V3</accession>
<dbReference type="GO" id="GO:0043022">
    <property type="term" value="F:ribosome binding"/>
    <property type="evidence" value="ECO:0007669"/>
    <property type="project" value="TreeGrafter"/>
</dbReference>
<feature type="domain" description="PPIase FKBP-type" evidence="15">
    <location>
        <begin position="161"/>
        <end position="246"/>
    </location>
</feature>
<dbReference type="GO" id="GO:0051301">
    <property type="term" value="P:cell division"/>
    <property type="evidence" value="ECO:0007669"/>
    <property type="project" value="UniProtKB-KW"/>
</dbReference>
<dbReference type="Gene3D" id="3.10.50.40">
    <property type="match status" value="1"/>
</dbReference>
<comment type="caution">
    <text evidence="16">The sequence shown here is derived from an EMBL/GenBank/DDBJ whole genome shotgun (WGS) entry which is preliminary data.</text>
</comment>
<evidence type="ECO:0000256" key="2">
    <source>
        <dbReference type="ARBA" id="ARBA00005464"/>
    </source>
</evidence>
<evidence type="ECO:0000256" key="11">
    <source>
        <dbReference type="HAMAP-Rule" id="MF_00303"/>
    </source>
</evidence>
<comment type="function">
    <text evidence="11">Involved in protein export. Acts as a chaperone by maintaining the newly synthesized protein in an open conformation. Functions as a peptidyl-prolyl cis-trans isomerase.</text>
</comment>
<dbReference type="SUPFAM" id="SSF102735">
    <property type="entry name" value="Trigger factor ribosome-binding domain"/>
    <property type="match status" value="1"/>
</dbReference>
<dbReference type="GO" id="GO:0003755">
    <property type="term" value="F:peptidyl-prolyl cis-trans isomerase activity"/>
    <property type="evidence" value="ECO:0007669"/>
    <property type="project" value="UniProtKB-UniRule"/>
</dbReference>
<dbReference type="AlphaFoldDB" id="A0A4Q8D0V3"/>
<dbReference type="EMBL" id="SHLI01000001">
    <property type="protein sequence ID" value="RZU98933.1"/>
    <property type="molecule type" value="Genomic_DNA"/>
</dbReference>
<sequence length="447" mass="50160">MQVSVESGDGLERTLKVQVPSEQVDEQVNQKLREMRGQVRLQGFRPGKVPMKVVEKRYGPQVRSEVLDEVVRSTYAEALEQESLRPAGTPDIQPLTVEPGKDLEYEARFEIVPDVTVGDIESIELERPAVDIETADVDRILDRLRRQHAEYSEVDRPAAQGDQVTIDFDGKVDGEDFDGNSGEDVQVSLGEGQMPGPFEEELTGMQAGESKTIRYTFPENFPDAAIAGREAEFAVTMKTVEGPELPEADESFAETLGIEGGVETLRERIADSLERERDQAVRSRIKNQVMNALVERNDMPLPRALVDREIEQVREQTLEQMRQAGAAGDDPDLPVDRFEEEAQRRVKLGLLVNEIVRANEIEIEPERMQAALQRVASGYEQPEQVMQHYLQNQEALQSLQLQVMEDQVVDWVLERAQVTEKPMSLDALTSGVDDESNSEAESGQESE</sequence>
<gene>
    <name evidence="11" type="primary">tig</name>
    <name evidence="16" type="ORF">EV698_1202</name>
</gene>
<keyword evidence="11" id="KW-0963">Cytoplasm</keyword>
<evidence type="ECO:0000256" key="3">
    <source>
        <dbReference type="ARBA" id="ARBA00013194"/>
    </source>
</evidence>
<evidence type="ECO:0000256" key="7">
    <source>
        <dbReference type="ARBA" id="ARBA00023186"/>
    </source>
</evidence>
<evidence type="ECO:0000313" key="17">
    <source>
        <dbReference type="Proteomes" id="UP000292298"/>
    </source>
</evidence>
<keyword evidence="5 11" id="KW-0132">Cell division</keyword>
<dbReference type="SUPFAM" id="SSF109998">
    <property type="entry name" value="Triger factor/SurA peptide-binding domain-like"/>
    <property type="match status" value="1"/>
</dbReference>
<keyword evidence="6 11" id="KW-0697">Rotamase</keyword>
<evidence type="ECO:0000259" key="15">
    <source>
        <dbReference type="PROSITE" id="PS50059"/>
    </source>
</evidence>
<keyword evidence="8 11" id="KW-0413">Isomerase</keyword>
<organism evidence="16 17">
    <name type="scientific">Spiribacter vilamensis</name>
    <dbReference type="NCBI Taxonomy" id="531306"/>
    <lineage>
        <taxon>Bacteria</taxon>
        <taxon>Pseudomonadati</taxon>
        <taxon>Pseudomonadota</taxon>
        <taxon>Gammaproteobacteria</taxon>
        <taxon>Chromatiales</taxon>
        <taxon>Ectothiorhodospiraceae</taxon>
        <taxon>Spiribacter</taxon>
    </lineage>
</organism>
<feature type="region of interest" description="Disordered" evidence="14">
    <location>
        <begin position="420"/>
        <end position="447"/>
    </location>
</feature>
<dbReference type="Gene3D" id="1.10.3120.10">
    <property type="entry name" value="Trigger factor, C-terminal domain"/>
    <property type="match status" value="1"/>
</dbReference>
<dbReference type="Pfam" id="PF05697">
    <property type="entry name" value="Trigger_N"/>
    <property type="match status" value="1"/>
</dbReference>
<reference evidence="16 17" key="1">
    <citation type="submission" date="2019-02" db="EMBL/GenBank/DDBJ databases">
        <title>Genomic Encyclopedia of Type Strains, Phase IV (KMG-IV): sequencing the most valuable type-strain genomes for metagenomic binning, comparative biology and taxonomic classification.</title>
        <authorList>
            <person name="Goeker M."/>
        </authorList>
    </citation>
    <scope>NUCLEOTIDE SEQUENCE [LARGE SCALE GENOMIC DNA]</scope>
    <source>
        <strain evidence="16 17">DSM 21056</strain>
    </source>
</reference>
<evidence type="ECO:0000256" key="8">
    <source>
        <dbReference type="ARBA" id="ARBA00023235"/>
    </source>
</evidence>
<dbReference type="GO" id="GO:0015031">
    <property type="term" value="P:protein transport"/>
    <property type="evidence" value="ECO:0007669"/>
    <property type="project" value="UniProtKB-UniRule"/>
</dbReference>
<evidence type="ECO:0000256" key="10">
    <source>
        <dbReference type="ARBA" id="ARBA00029986"/>
    </source>
</evidence>
<evidence type="ECO:0000256" key="5">
    <source>
        <dbReference type="ARBA" id="ARBA00022618"/>
    </source>
</evidence>
<dbReference type="HAMAP" id="MF_00303">
    <property type="entry name" value="Trigger_factor_Tig"/>
    <property type="match status" value="1"/>
</dbReference>
<evidence type="ECO:0000256" key="12">
    <source>
        <dbReference type="PROSITE-ProRule" id="PRU00277"/>
    </source>
</evidence>
<dbReference type="GO" id="GO:0044183">
    <property type="term" value="F:protein folding chaperone"/>
    <property type="evidence" value="ECO:0007669"/>
    <property type="project" value="TreeGrafter"/>
</dbReference>
<dbReference type="InterPro" id="IPR008880">
    <property type="entry name" value="Trigger_fac_C"/>
</dbReference>
<evidence type="ECO:0000256" key="9">
    <source>
        <dbReference type="ARBA" id="ARBA00023306"/>
    </source>
</evidence>
<protein>
    <recommendedName>
        <fullName evidence="4 11">Trigger factor</fullName>
        <shortName evidence="11">TF</shortName>
        <ecNumber evidence="3 11">5.2.1.8</ecNumber>
    </recommendedName>
    <alternativeName>
        <fullName evidence="10 11">PPIase</fullName>
    </alternativeName>
</protein>
<dbReference type="GO" id="GO:0043335">
    <property type="term" value="P:protein unfolding"/>
    <property type="evidence" value="ECO:0007669"/>
    <property type="project" value="TreeGrafter"/>
</dbReference>
<evidence type="ECO:0000256" key="4">
    <source>
        <dbReference type="ARBA" id="ARBA00016902"/>
    </source>
</evidence>
<dbReference type="Gene3D" id="3.30.70.1050">
    <property type="entry name" value="Trigger factor ribosome-binding domain"/>
    <property type="match status" value="1"/>
</dbReference>
<name>A0A4Q8D0V3_9GAMM</name>
<evidence type="ECO:0000256" key="14">
    <source>
        <dbReference type="SAM" id="MobiDB-lite"/>
    </source>
</evidence>
<evidence type="ECO:0000313" key="16">
    <source>
        <dbReference type="EMBL" id="RZU98933.1"/>
    </source>
</evidence>
<dbReference type="EC" id="5.2.1.8" evidence="3 11"/>